<dbReference type="PROSITE" id="PS01278">
    <property type="entry name" value="MTTASE_RADICAL"/>
    <property type="match status" value="1"/>
</dbReference>
<dbReference type="Pfam" id="PF04055">
    <property type="entry name" value="Radical_SAM"/>
    <property type="match status" value="1"/>
</dbReference>
<evidence type="ECO:0000256" key="7">
    <source>
        <dbReference type="ARBA" id="ARBA00023014"/>
    </source>
</evidence>
<dbReference type="NCBIfam" id="TIGR01125">
    <property type="entry name" value="30S ribosomal protein S12 methylthiotransferase RimO"/>
    <property type="match status" value="1"/>
</dbReference>
<dbReference type="PROSITE" id="PS51449">
    <property type="entry name" value="MTTASE_N"/>
    <property type="match status" value="1"/>
</dbReference>
<evidence type="ECO:0000256" key="6">
    <source>
        <dbReference type="ARBA" id="ARBA00023004"/>
    </source>
</evidence>
<dbReference type="RefSeq" id="WP_284132269.1">
    <property type="nucleotide sequence ID" value="NZ_JASKYM010000002.1"/>
</dbReference>
<evidence type="ECO:0000313" key="12">
    <source>
        <dbReference type="EMBL" id="MDK2563324.1"/>
    </source>
</evidence>
<sequence length="444" mass="50319">MLKIALESLGCSKNLVDAEIMMGILNKKGYKLVGEFSEADIIIVNTCGFIESAKQESIDTILELSEYKTNGNLKILIVTGCLAQRYAQELKTEIPEIDAIVGTGSYQNIDEIINGLKEEKQIVSLNDIEFAYNEELPRYISTPSHMAYLKIGEGCDNHCTYCIIPKLRGKYRSRKMEDVIKEAKDLATRGVKELVVIAQDTTKYGCDLYGKEMLPELLEELANIDGLKWIRIMYSYPESITEELVKVIKKYDNICNYFDMPVQHASNKILKLMNRKTTKEDILSKIEMIRTHIPDATVRTTIIVGFPGETEEDFKEIVDFAKIVKFDRLGAFAYSREEDTAADKLPNHLEEEVKAERRDALMLVQQGISQELNAKKVGNIYEVLIEEQIEDNVYIGRTQGDAEEIDSIVYVKSKNQLNAGDFVIVKINNALEYDLMGDVVDELA</sequence>
<dbReference type="PROSITE" id="PS50926">
    <property type="entry name" value="TRAM"/>
    <property type="match status" value="1"/>
</dbReference>
<protein>
    <recommendedName>
        <fullName evidence="8">Ribosomal protein uS12 methylthiotransferase RimO</fullName>
        <shortName evidence="8">uS12 MTTase</shortName>
        <shortName evidence="8">uS12 methylthiotransferase</shortName>
        <ecNumber evidence="8">2.8.4.4</ecNumber>
    </recommendedName>
    <alternativeName>
        <fullName evidence="8">Ribosomal protein uS12 (aspartate-C(3))-methylthiotransferase</fullName>
    </alternativeName>
    <alternativeName>
        <fullName evidence="8">Ribosome maturation factor RimO</fullName>
    </alternativeName>
</protein>
<dbReference type="InterPro" id="IPR038135">
    <property type="entry name" value="Methylthiotransferase_N_sf"/>
</dbReference>
<feature type="binding site" evidence="8">
    <location>
        <position position="11"/>
    </location>
    <ligand>
        <name>[4Fe-4S] cluster</name>
        <dbReference type="ChEBI" id="CHEBI:49883"/>
        <label>1</label>
    </ligand>
</feature>
<comment type="caution">
    <text evidence="12">The sequence shown here is derived from an EMBL/GenBank/DDBJ whole genome shotgun (WGS) entry which is preliminary data.</text>
</comment>
<dbReference type="InterPro" id="IPR023404">
    <property type="entry name" value="rSAM_horseshoe"/>
</dbReference>
<keyword evidence="13" id="KW-1185">Reference proteome</keyword>
<name>A0ABT7E8R6_9FIRM</name>
<dbReference type="Gene3D" id="3.40.50.12160">
    <property type="entry name" value="Methylthiotransferase, N-terminal domain"/>
    <property type="match status" value="1"/>
</dbReference>
<dbReference type="CDD" id="cd01335">
    <property type="entry name" value="Radical_SAM"/>
    <property type="match status" value="1"/>
</dbReference>
<keyword evidence="2 8" id="KW-0963">Cytoplasm</keyword>
<keyword evidence="6 8" id="KW-0408">Iron</keyword>
<dbReference type="InterPro" id="IPR002792">
    <property type="entry name" value="TRAM_dom"/>
</dbReference>
<organism evidence="12 13">
    <name type="scientific">Romboutsia sedimentorum</name>
    <dbReference type="NCBI Taxonomy" id="1368474"/>
    <lineage>
        <taxon>Bacteria</taxon>
        <taxon>Bacillati</taxon>
        <taxon>Bacillota</taxon>
        <taxon>Clostridia</taxon>
        <taxon>Peptostreptococcales</taxon>
        <taxon>Peptostreptococcaceae</taxon>
        <taxon>Romboutsia</taxon>
    </lineage>
</organism>
<evidence type="ECO:0000256" key="3">
    <source>
        <dbReference type="ARBA" id="ARBA00022679"/>
    </source>
</evidence>
<dbReference type="EC" id="2.8.4.4" evidence="8"/>
<comment type="similarity">
    <text evidence="8">Belongs to the methylthiotransferase family. RimO subfamily.</text>
</comment>
<dbReference type="SFLD" id="SFLDF00274">
    <property type="entry name" value="ribosomal_protein_S12_methylth"/>
    <property type="match status" value="1"/>
</dbReference>
<keyword evidence="7 8" id="KW-0411">Iron-sulfur</keyword>
<evidence type="ECO:0000256" key="2">
    <source>
        <dbReference type="ARBA" id="ARBA00022490"/>
    </source>
</evidence>
<feature type="domain" description="TRAM" evidence="9">
    <location>
        <begin position="374"/>
        <end position="441"/>
    </location>
</feature>
<dbReference type="InterPro" id="IPR005839">
    <property type="entry name" value="Methylthiotransferase"/>
</dbReference>
<dbReference type="PROSITE" id="PS51918">
    <property type="entry name" value="RADICAL_SAM"/>
    <property type="match status" value="1"/>
</dbReference>
<dbReference type="InterPro" id="IPR007197">
    <property type="entry name" value="rSAM"/>
</dbReference>
<evidence type="ECO:0000256" key="1">
    <source>
        <dbReference type="ARBA" id="ARBA00022485"/>
    </source>
</evidence>
<feature type="binding site" evidence="8">
    <location>
        <position position="155"/>
    </location>
    <ligand>
        <name>[4Fe-4S] cluster</name>
        <dbReference type="ChEBI" id="CHEBI:49883"/>
        <label>2</label>
        <note>4Fe-4S-S-AdoMet</note>
    </ligand>
</feature>
<comment type="catalytic activity">
    <reaction evidence="8">
        <text>L-aspartate(89)-[ribosomal protein uS12]-hydrogen + (sulfur carrier)-SH + AH2 + 2 S-adenosyl-L-methionine = 3-methylsulfanyl-L-aspartate(89)-[ribosomal protein uS12]-hydrogen + (sulfur carrier)-H + 5'-deoxyadenosine + L-methionine + A + S-adenosyl-L-homocysteine + 2 H(+)</text>
        <dbReference type="Rhea" id="RHEA:37087"/>
        <dbReference type="Rhea" id="RHEA-COMP:10460"/>
        <dbReference type="Rhea" id="RHEA-COMP:10461"/>
        <dbReference type="Rhea" id="RHEA-COMP:14737"/>
        <dbReference type="Rhea" id="RHEA-COMP:14739"/>
        <dbReference type="ChEBI" id="CHEBI:13193"/>
        <dbReference type="ChEBI" id="CHEBI:15378"/>
        <dbReference type="ChEBI" id="CHEBI:17319"/>
        <dbReference type="ChEBI" id="CHEBI:17499"/>
        <dbReference type="ChEBI" id="CHEBI:29917"/>
        <dbReference type="ChEBI" id="CHEBI:29961"/>
        <dbReference type="ChEBI" id="CHEBI:57844"/>
        <dbReference type="ChEBI" id="CHEBI:57856"/>
        <dbReference type="ChEBI" id="CHEBI:59789"/>
        <dbReference type="ChEBI" id="CHEBI:64428"/>
        <dbReference type="ChEBI" id="CHEBI:73599"/>
        <dbReference type="EC" id="2.8.4.4"/>
    </reaction>
</comment>
<keyword evidence="1 8" id="KW-0004">4Fe-4S</keyword>
<dbReference type="Gene3D" id="3.80.30.20">
    <property type="entry name" value="tm_1862 like domain"/>
    <property type="match status" value="1"/>
</dbReference>
<dbReference type="InterPro" id="IPR006638">
    <property type="entry name" value="Elp3/MiaA/NifB-like_rSAM"/>
</dbReference>
<keyword evidence="12" id="KW-0687">Ribonucleoprotein</keyword>
<feature type="domain" description="Radical SAM core" evidence="11">
    <location>
        <begin position="141"/>
        <end position="371"/>
    </location>
</feature>
<dbReference type="SFLD" id="SFLDG01061">
    <property type="entry name" value="methylthiotransferase"/>
    <property type="match status" value="1"/>
</dbReference>
<evidence type="ECO:0000259" key="11">
    <source>
        <dbReference type="PROSITE" id="PS51918"/>
    </source>
</evidence>
<dbReference type="NCBIfam" id="TIGR00089">
    <property type="entry name" value="MiaB/RimO family radical SAM methylthiotransferase"/>
    <property type="match status" value="1"/>
</dbReference>
<dbReference type="GO" id="GO:0005840">
    <property type="term" value="C:ribosome"/>
    <property type="evidence" value="ECO:0007669"/>
    <property type="project" value="UniProtKB-KW"/>
</dbReference>
<dbReference type="InterPro" id="IPR012340">
    <property type="entry name" value="NA-bd_OB-fold"/>
</dbReference>
<comment type="subcellular location">
    <subcellularLocation>
        <location evidence="8">Cytoplasm</location>
    </subcellularLocation>
</comment>
<evidence type="ECO:0000259" key="10">
    <source>
        <dbReference type="PROSITE" id="PS51449"/>
    </source>
</evidence>
<feature type="domain" description="MTTase N-terminal" evidence="10">
    <location>
        <begin position="2"/>
        <end position="118"/>
    </location>
</feature>
<feature type="binding site" evidence="8">
    <location>
        <position position="47"/>
    </location>
    <ligand>
        <name>[4Fe-4S] cluster</name>
        <dbReference type="ChEBI" id="CHEBI:49883"/>
        <label>1</label>
    </ligand>
</feature>
<keyword evidence="12" id="KW-0689">Ribosomal protein</keyword>
<comment type="cofactor">
    <cofactor evidence="8">
        <name>[4Fe-4S] cluster</name>
        <dbReference type="ChEBI" id="CHEBI:49883"/>
    </cofactor>
    <text evidence="8">Binds 2 [4Fe-4S] clusters. One cluster is coordinated with 3 cysteines and an exchangeable S-adenosyl-L-methionine.</text>
</comment>
<evidence type="ECO:0000256" key="4">
    <source>
        <dbReference type="ARBA" id="ARBA00022691"/>
    </source>
</evidence>
<proteinExistence type="inferred from homology"/>
<evidence type="ECO:0000259" key="9">
    <source>
        <dbReference type="PROSITE" id="PS50926"/>
    </source>
</evidence>
<dbReference type="InterPro" id="IPR013848">
    <property type="entry name" value="Methylthiotransferase_N"/>
</dbReference>
<dbReference type="PANTHER" id="PTHR43837">
    <property type="entry name" value="RIBOSOMAL PROTEIN S12 METHYLTHIOTRANSFERASE RIMO"/>
    <property type="match status" value="1"/>
</dbReference>
<dbReference type="SMART" id="SM00729">
    <property type="entry name" value="Elp3"/>
    <property type="match status" value="1"/>
</dbReference>
<dbReference type="SFLD" id="SFLDG01082">
    <property type="entry name" value="B12-binding_domain_containing"/>
    <property type="match status" value="1"/>
</dbReference>
<dbReference type="EMBL" id="JASKYM010000002">
    <property type="protein sequence ID" value="MDK2563324.1"/>
    <property type="molecule type" value="Genomic_DNA"/>
</dbReference>
<accession>A0ABT7E8R6</accession>
<feature type="binding site" evidence="8">
    <location>
        <position position="81"/>
    </location>
    <ligand>
        <name>[4Fe-4S] cluster</name>
        <dbReference type="ChEBI" id="CHEBI:49883"/>
        <label>1</label>
    </ligand>
</feature>
<dbReference type="Proteomes" id="UP001301012">
    <property type="component" value="Unassembled WGS sequence"/>
</dbReference>
<comment type="function">
    <text evidence="8">Catalyzes the methylthiolation of an aspartic acid residue of ribosomal protein uS12.</text>
</comment>
<dbReference type="InterPro" id="IPR020612">
    <property type="entry name" value="Methylthiotransferase_CS"/>
</dbReference>
<dbReference type="InterPro" id="IPR058240">
    <property type="entry name" value="rSAM_sf"/>
</dbReference>
<keyword evidence="3 8" id="KW-0808">Transferase</keyword>
<gene>
    <name evidence="8 12" type="primary">rimO</name>
    <name evidence="12" type="ORF">QOZ84_07165</name>
</gene>
<reference evidence="12 13" key="1">
    <citation type="submission" date="2023-05" db="EMBL/GenBank/DDBJ databases">
        <title>Rombocin, a short stable natural nisin variant, displays selective antimicrobial activity against Listeria monocytogenes and employs dual mode of action to kill target bacterial strains.</title>
        <authorList>
            <person name="Wambui J."/>
            <person name="Stephan R."/>
            <person name="Kuipers O.P."/>
        </authorList>
    </citation>
    <scope>NUCLEOTIDE SEQUENCE [LARGE SCALE GENOMIC DNA]</scope>
    <source>
        <strain evidence="12 13">RC002</strain>
    </source>
</reference>
<dbReference type="PANTHER" id="PTHR43837:SF1">
    <property type="entry name" value="RIBOSOMAL PROTEIN US12 METHYLTHIOTRANSFERASE RIMO"/>
    <property type="match status" value="1"/>
</dbReference>
<keyword evidence="4 8" id="KW-0949">S-adenosyl-L-methionine</keyword>
<dbReference type="GO" id="GO:0103039">
    <property type="term" value="F:protein methylthiotransferase activity"/>
    <property type="evidence" value="ECO:0007669"/>
    <property type="project" value="UniProtKB-EC"/>
</dbReference>
<feature type="binding site" evidence="8">
    <location>
        <position position="162"/>
    </location>
    <ligand>
        <name>[4Fe-4S] cluster</name>
        <dbReference type="ChEBI" id="CHEBI:49883"/>
        <label>2</label>
        <note>4Fe-4S-S-AdoMet</note>
    </ligand>
</feature>
<dbReference type="InterPro" id="IPR005840">
    <property type="entry name" value="Ribosomal_uS12_MeSTrfase_RimO"/>
</dbReference>
<keyword evidence="5 8" id="KW-0479">Metal-binding</keyword>
<evidence type="ECO:0000313" key="13">
    <source>
        <dbReference type="Proteomes" id="UP001301012"/>
    </source>
</evidence>
<dbReference type="Pfam" id="PF00919">
    <property type="entry name" value="UPF0004"/>
    <property type="match status" value="1"/>
</dbReference>
<dbReference type="SFLD" id="SFLDS00029">
    <property type="entry name" value="Radical_SAM"/>
    <property type="match status" value="1"/>
</dbReference>
<dbReference type="Pfam" id="PF18693">
    <property type="entry name" value="TRAM_2"/>
    <property type="match status" value="1"/>
</dbReference>
<dbReference type="SUPFAM" id="SSF102114">
    <property type="entry name" value="Radical SAM enzymes"/>
    <property type="match status" value="1"/>
</dbReference>
<dbReference type="HAMAP" id="MF_01865">
    <property type="entry name" value="MTTase_RimO"/>
    <property type="match status" value="1"/>
</dbReference>
<evidence type="ECO:0000256" key="5">
    <source>
        <dbReference type="ARBA" id="ARBA00022723"/>
    </source>
</evidence>
<evidence type="ECO:0000256" key="8">
    <source>
        <dbReference type="HAMAP-Rule" id="MF_01865"/>
    </source>
</evidence>
<feature type="binding site" evidence="8">
    <location>
        <position position="159"/>
    </location>
    <ligand>
        <name>[4Fe-4S] cluster</name>
        <dbReference type="ChEBI" id="CHEBI:49883"/>
        <label>2</label>
        <note>4Fe-4S-S-AdoMet</note>
    </ligand>
</feature>
<dbReference type="Gene3D" id="2.40.50.140">
    <property type="entry name" value="Nucleic acid-binding proteins"/>
    <property type="match status" value="1"/>
</dbReference>